<comment type="function">
    <text evidence="2">CyaE is necessary for transport of calmodulin-sensitive adenylate cyclase-hemolysin (cyclolysin).</text>
</comment>
<feature type="signal peptide" evidence="4">
    <location>
        <begin position="1"/>
        <end position="26"/>
    </location>
</feature>
<gene>
    <name evidence="5" type="ORF">JHL22_08550</name>
</gene>
<keyword evidence="2" id="KW-0354">Hemolysis</keyword>
<dbReference type="PANTHER" id="PTHR30203:SF29">
    <property type="entry name" value="PROTEIN CYAE"/>
    <property type="match status" value="1"/>
</dbReference>
<evidence type="ECO:0000313" key="5">
    <source>
        <dbReference type="EMBL" id="MBK1781265.1"/>
    </source>
</evidence>
<dbReference type="InterPro" id="IPR010131">
    <property type="entry name" value="MdtP/NodT-like"/>
</dbReference>
<feature type="region of interest" description="Disordered" evidence="3">
    <location>
        <begin position="36"/>
        <end position="62"/>
    </location>
</feature>
<dbReference type="Gene3D" id="1.20.1600.10">
    <property type="entry name" value="Outer membrane efflux proteins (OEP)"/>
    <property type="match status" value="1"/>
</dbReference>
<dbReference type="Pfam" id="PF02321">
    <property type="entry name" value="OEP"/>
    <property type="match status" value="2"/>
</dbReference>
<dbReference type="Proteomes" id="UP000635316">
    <property type="component" value="Unassembled WGS sequence"/>
</dbReference>
<feature type="chain" id="PRO_5046502147" description="Protein CyaE" evidence="4">
    <location>
        <begin position="27"/>
        <end position="508"/>
    </location>
</feature>
<comment type="caution">
    <text evidence="5">The sequence shown here is derived from an EMBL/GenBank/DDBJ whole genome shotgun (WGS) entry which is preliminary data.</text>
</comment>
<comment type="subcellular location">
    <subcellularLocation>
        <location evidence="2">Cell outer membrane</location>
        <topology evidence="2">Peripheral membrane protein</topology>
    </subcellularLocation>
</comment>
<keyword evidence="2" id="KW-0204">Cytolysis</keyword>
<keyword evidence="2" id="KW-0472">Membrane</keyword>
<proteinExistence type="inferred from homology"/>
<dbReference type="InterPro" id="IPR003423">
    <property type="entry name" value="OMP_efflux"/>
</dbReference>
<keyword evidence="2" id="KW-0998">Cell outer membrane</keyword>
<evidence type="ECO:0000256" key="3">
    <source>
        <dbReference type="SAM" id="MobiDB-lite"/>
    </source>
</evidence>
<comment type="similarity">
    <text evidence="1 2">Belongs to the outer membrane factor (OMF) (TC 1.B.17) family.</text>
</comment>
<keyword evidence="2" id="KW-0813">Transport</keyword>
<evidence type="ECO:0000256" key="1">
    <source>
        <dbReference type="ARBA" id="ARBA00007613"/>
    </source>
</evidence>
<evidence type="ECO:0000256" key="4">
    <source>
        <dbReference type="SAM" id="SignalP"/>
    </source>
</evidence>
<feature type="compositionally biased region" description="Polar residues" evidence="3">
    <location>
        <begin position="47"/>
        <end position="56"/>
    </location>
</feature>
<dbReference type="SUPFAM" id="SSF56954">
    <property type="entry name" value="Outer membrane efflux proteins (OEP)"/>
    <property type="match status" value="1"/>
</dbReference>
<name>A0ABS1EDZ4_9BURK</name>
<dbReference type="InterPro" id="IPR028351">
    <property type="entry name" value="CyaE"/>
</dbReference>
<keyword evidence="6" id="KW-1185">Reference proteome</keyword>
<evidence type="ECO:0000313" key="6">
    <source>
        <dbReference type="Proteomes" id="UP000635316"/>
    </source>
</evidence>
<dbReference type="PROSITE" id="PS51257">
    <property type="entry name" value="PROKAR_LIPOPROTEIN"/>
    <property type="match status" value="1"/>
</dbReference>
<dbReference type="PIRSF" id="PIRSF001892">
    <property type="entry name" value="CyaE"/>
    <property type="match status" value="1"/>
</dbReference>
<organism evidence="5 6">
    <name type="scientific">Advenella mandrilli</name>
    <dbReference type="NCBI Taxonomy" id="2800330"/>
    <lineage>
        <taxon>Bacteria</taxon>
        <taxon>Pseudomonadati</taxon>
        <taxon>Pseudomonadota</taxon>
        <taxon>Betaproteobacteria</taxon>
        <taxon>Burkholderiales</taxon>
        <taxon>Alcaligenaceae</taxon>
    </lineage>
</organism>
<sequence length="508" mass="53703">MPTRSRPLSFSRLLVLAILAALSGCASDALNLAPAAPDTPWKPAPQDTASSDNTSGKLDMPPGFSVPAVPEASVLPAAPAINPGRVYGLPELIDIAQQENPDTRLAWNRARQAALAVGVVETTFLPRLSANVISGWQKTHTPLPLLPGNRSINTELHGVVPALALEWLIFDFGQRKAIAEGARQASFAANVLFNGAHQKIIHDVTHAYYQYGGAHSQTVVAAQALKNAHQIAKAVEGRRKAGLATVLETAQANQQVAQAKLRQVTAQGNQQIAYQALLAAVGLPATMDIKVSPPPKHALPGTNSTLTDEAIRMAISRRPDVLASYAAMKASAQGITAAKAEFLPKVYLGAVAAHNRTNFDVRGLPSLSQQTGSTSVILGVTIPLFDGGLRSARLQDARIQAASAADVFQKSQQAAMREMITASDMLRTALASYQAASELVRTAKTTYDGALEAYRHGLGTVTAVTMADTGFLDAQQARMDARTASQAAAANLAFVMGDMTSSRESWIE</sequence>
<reference evidence="5 6" key="1">
    <citation type="submission" date="2020-12" db="EMBL/GenBank/DDBJ databases">
        <authorList>
            <person name="Lu T."/>
            <person name="Wang Q."/>
            <person name="Han X."/>
        </authorList>
    </citation>
    <scope>NUCLEOTIDE SEQUENCE [LARGE SCALE GENOMIC DNA]</scope>
    <source>
        <strain evidence="5 6">WQ 585</strain>
    </source>
</reference>
<keyword evidence="4" id="KW-0732">Signal</keyword>
<accession>A0ABS1EDZ4</accession>
<dbReference type="RefSeq" id="WP_200235998.1">
    <property type="nucleotide sequence ID" value="NZ_JAENGP010000009.1"/>
</dbReference>
<dbReference type="PANTHER" id="PTHR30203">
    <property type="entry name" value="OUTER MEMBRANE CATION EFFLUX PROTEIN"/>
    <property type="match status" value="1"/>
</dbReference>
<dbReference type="EMBL" id="JAENGP010000009">
    <property type="protein sequence ID" value="MBK1781265.1"/>
    <property type="molecule type" value="Genomic_DNA"/>
</dbReference>
<evidence type="ECO:0000256" key="2">
    <source>
        <dbReference type="PIRNR" id="PIRNR001892"/>
    </source>
</evidence>
<protein>
    <recommendedName>
        <fullName evidence="2">Protein CyaE</fullName>
    </recommendedName>
</protein>